<dbReference type="Pfam" id="PF01464">
    <property type="entry name" value="SLT"/>
    <property type="match status" value="1"/>
</dbReference>
<comment type="caution">
    <text evidence="4">The sequence shown here is derived from an EMBL/GenBank/DDBJ whole genome shotgun (WGS) entry which is preliminary data.</text>
</comment>
<evidence type="ECO:0000256" key="2">
    <source>
        <dbReference type="SAM" id="SignalP"/>
    </source>
</evidence>
<reference evidence="4" key="2">
    <citation type="submission" date="2020-09" db="EMBL/GenBank/DDBJ databases">
        <authorList>
            <person name="Sun Q."/>
            <person name="Zhou Y."/>
        </authorList>
    </citation>
    <scope>NUCLEOTIDE SEQUENCE</scope>
    <source>
        <strain evidence="4">CGMCC 1.12785</strain>
    </source>
</reference>
<dbReference type="RefSeq" id="WP_188551265.1">
    <property type="nucleotide sequence ID" value="NZ_BMFY01000011.1"/>
</dbReference>
<protein>
    <recommendedName>
        <fullName evidence="3">LysM domain-containing protein</fullName>
    </recommendedName>
</protein>
<dbReference type="SUPFAM" id="SSF54106">
    <property type="entry name" value="LysM domain"/>
    <property type="match status" value="2"/>
</dbReference>
<sequence length="382" mass="39889">MSEDKPEDTRGPRPAGRSAAAMASAPLMVAALLSQTPAHAQGHQDGPDVRGQVGDVHQTDPGEPAADSAHAPQASGWTRGVEPGTQTVAASGGEAYKVKSGDSLFSIAKKHGTTVRKLLELNELSADAVLQPGQIVSIPRSEAAAGGAGEPAQGATHRVKPGDTLLGIALKYNTTVEALQKANAMGDSTVIRQGEILKLTGTGATSDREAASDDEDLPYIPKEFAGRTYPDEVVHAARVNKKILLSMDLPSRDQAKQLVRQTAQDMGIDPALAMAVAQQESGFNMAAVSPANAVGVMQVIPSSGRWASGLVGRQLDLLDPQDNITAGVAILRQLLASADSEKQAIGGYYQGLASVRQNGLYSDTRRYVNNVQSLKQRFGGGS</sequence>
<keyword evidence="5" id="KW-1185">Reference proteome</keyword>
<dbReference type="InterPro" id="IPR036779">
    <property type="entry name" value="LysM_dom_sf"/>
</dbReference>
<dbReference type="InterPro" id="IPR018392">
    <property type="entry name" value="LysM"/>
</dbReference>
<keyword evidence="2" id="KW-0732">Signal</keyword>
<accession>A0A8J2TZL3</accession>
<dbReference type="PANTHER" id="PTHR33734">
    <property type="entry name" value="LYSM DOMAIN-CONTAINING GPI-ANCHORED PROTEIN 2"/>
    <property type="match status" value="1"/>
</dbReference>
<evidence type="ECO:0000313" key="5">
    <source>
        <dbReference type="Proteomes" id="UP000616114"/>
    </source>
</evidence>
<organism evidence="4 5">
    <name type="scientific">Sediminivirga luteola</name>
    <dbReference type="NCBI Taxonomy" id="1774748"/>
    <lineage>
        <taxon>Bacteria</taxon>
        <taxon>Bacillati</taxon>
        <taxon>Actinomycetota</taxon>
        <taxon>Actinomycetes</taxon>
        <taxon>Micrococcales</taxon>
        <taxon>Brevibacteriaceae</taxon>
        <taxon>Sediminivirga</taxon>
    </lineage>
</organism>
<dbReference type="AlphaFoldDB" id="A0A8J2TZL3"/>
<dbReference type="Proteomes" id="UP000616114">
    <property type="component" value="Unassembled WGS sequence"/>
</dbReference>
<name>A0A8J2TZL3_9MICO</name>
<dbReference type="InterPro" id="IPR008258">
    <property type="entry name" value="Transglycosylase_SLT_dom_1"/>
</dbReference>
<gene>
    <name evidence="4" type="ORF">GCM10011333_25410</name>
</gene>
<feature type="compositionally biased region" description="Low complexity" evidence="1">
    <location>
        <begin position="12"/>
        <end position="34"/>
    </location>
</feature>
<dbReference type="CDD" id="cd00118">
    <property type="entry name" value="LysM"/>
    <property type="match status" value="2"/>
</dbReference>
<dbReference type="SMART" id="SM00257">
    <property type="entry name" value="LysM"/>
    <property type="match status" value="2"/>
</dbReference>
<dbReference type="PROSITE" id="PS51782">
    <property type="entry name" value="LYSM"/>
    <property type="match status" value="2"/>
</dbReference>
<feature type="region of interest" description="Disordered" evidence="1">
    <location>
        <begin position="1"/>
        <end position="86"/>
    </location>
</feature>
<dbReference type="Pfam" id="PF01476">
    <property type="entry name" value="LysM"/>
    <property type="match status" value="2"/>
</dbReference>
<feature type="chain" id="PRO_5035147321" description="LysM domain-containing protein" evidence="2">
    <location>
        <begin position="41"/>
        <end position="382"/>
    </location>
</feature>
<dbReference type="InterPro" id="IPR023346">
    <property type="entry name" value="Lysozyme-like_dom_sf"/>
</dbReference>
<dbReference type="SUPFAM" id="SSF53955">
    <property type="entry name" value="Lysozyme-like"/>
    <property type="match status" value="1"/>
</dbReference>
<proteinExistence type="predicted"/>
<feature type="domain" description="LysM" evidence="3">
    <location>
        <begin position="94"/>
        <end position="138"/>
    </location>
</feature>
<evidence type="ECO:0000256" key="1">
    <source>
        <dbReference type="SAM" id="MobiDB-lite"/>
    </source>
</evidence>
<dbReference type="Gene3D" id="3.10.350.10">
    <property type="entry name" value="LysM domain"/>
    <property type="match status" value="2"/>
</dbReference>
<reference evidence="4" key="1">
    <citation type="journal article" date="2014" name="Int. J. Syst. Evol. Microbiol.">
        <title>Complete genome sequence of Corynebacterium casei LMG S-19264T (=DSM 44701T), isolated from a smear-ripened cheese.</title>
        <authorList>
            <consortium name="US DOE Joint Genome Institute (JGI-PGF)"/>
            <person name="Walter F."/>
            <person name="Albersmeier A."/>
            <person name="Kalinowski J."/>
            <person name="Ruckert C."/>
        </authorList>
    </citation>
    <scope>NUCLEOTIDE SEQUENCE</scope>
    <source>
        <strain evidence="4">CGMCC 1.12785</strain>
    </source>
</reference>
<dbReference type="PANTHER" id="PTHR33734:SF22">
    <property type="entry name" value="MEMBRANE-BOUND LYTIC MUREIN TRANSGLYCOSYLASE D"/>
    <property type="match status" value="1"/>
</dbReference>
<dbReference type="Gene3D" id="1.10.530.10">
    <property type="match status" value="1"/>
</dbReference>
<feature type="domain" description="LysM" evidence="3">
    <location>
        <begin position="155"/>
        <end position="199"/>
    </location>
</feature>
<dbReference type="EMBL" id="BMFY01000011">
    <property type="protein sequence ID" value="GGA21200.1"/>
    <property type="molecule type" value="Genomic_DNA"/>
</dbReference>
<feature type="signal peptide" evidence="2">
    <location>
        <begin position="1"/>
        <end position="40"/>
    </location>
</feature>
<evidence type="ECO:0000313" key="4">
    <source>
        <dbReference type="EMBL" id="GGA21200.1"/>
    </source>
</evidence>
<evidence type="ECO:0000259" key="3">
    <source>
        <dbReference type="PROSITE" id="PS51782"/>
    </source>
</evidence>